<evidence type="ECO:0000313" key="3">
    <source>
        <dbReference type="EMBL" id="EYT49132.1"/>
    </source>
</evidence>
<keyword evidence="2" id="KW-1133">Transmembrane helix</keyword>
<proteinExistence type="predicted"/>
<keyword evidence="2" id="KW-0472">Membrane</keyword>
<feature type="transmembrane region" description="Helical" evidence="2">
    <location>
        <begin position="41"/>
        <end position="67"/>
    </location>
</feature>
<dbReference type="OrthoDB" id="3790530at2"/>
<dbReference type="HOGENOM" id="CLU_1154669_0_0_11"/>
<sequence>MSTSISSSDRSGSSARPSSSDYPVGARAGHVPLPLRLVVRWSGLVLAIGLAAAGMWVEAAVAMLVALGQVLAWRWRLPWVWEVATSVTALVAAISSYLFLYERWSWWDLPVHFALTAVVSVLAAWMFDVGVRGRRAPRPWLIVLFGAGLAWVWEMLEWWGHHAVDPRVYIAPLDTVGDVIAGLAGATVAAWWWRREARRATASPPSAASPQDPRGDAQEPGSHVSVRCVRTMSAWIPVDC</sequence>
<feature type="transmembrane region" description="Helical" evidence="2">
    <location>
        <begin position="139"/>
        <end position="156"/>
    </location>
</feature>
<evidence type="ECO:0000256" key="1">
    <source>
        <dbReference type="SAM" id="MobiDB-lite"/>
    </source>
</evidence>
<gene>
    <name evidence="3" type="ORF">D641_0109215</name>
</gene>
<evidence type="ECO:0000313" key="4">
    <source>
        <dbReference type="Proteomes" id="UP000019754"/>
    </source>
</evidence>
<protein>
    <submittedName>
        <fullName evidence="3">Uncharacterized protein</fullName>
    </submittedName>
</protein>
<dbReference type="STRING" id="1249481.D641_0109215"/>
<dbReference type="RefSeq" id="WP_017823372.1">
    <property type="nucleotide sequence ID" value="NZ_AORC01000010.1"/>
</dbReference>
<reference evidence="3 4" key="1">
    <citation type="journal article" date="2013" name="Genome Announc.">
        <title>Draft genome sequence of an Actinobacterium, Brachybacterium muris strain UCD-AY4.</title>
        <authorList>
            <person name="Lo J.R."/>
            <person name="Lang J.M."/>
            <person name="Darling A.E."/>
            <person name="Eisen J.A."/>
            <person name="Coil D.A."/>
        </authorList>
    </citation>
    <scope>NUCLEOTIDE SEQUENCE [LARGE SCALE GENOMIC DNA]</scope>
    <source>
        <strain evidence="3 4">UCD-AY4</strain>
    </source>
</reference>
<dbReference type="Pfam" id="PF09997">
    <property type="entry name" value="DUF2238"/>
    <property type="match status" value="1"/>
</dbReference>
<keyword evidence="2" id="KW-0812">Transmembrane</keyword>
<dbReference type="AlphaFoldDB" id="A0A022KWB9"/>
<comment type="caution">
    <text evidence="3">The sequence shown here is derived from an EMBL/GenBank/DDBJ whole genome shotgun (WGS) entry which is preliminary data.</text>
</comment>
<feature type="transmembrane region" description="Helical" evidence="2">
    <location>
        <begin position="106"/>
        <end position="127"/>
    </location>
</feature>
<keyword evidence="4" id="KW-1185">Reference proteome</keyword>
<feature type="transmembrane region" description="Helical" evidence="2">
    <location>
        <begin position="79"/>
        <end position="100"/>
    </location>
</feature>
<feature type="compositionally biased region" description="Low complexity" evidence="1">
    <location>
        <begin position="202"/>
        <end position="212"/>
    </location>
</feature>
<accession>A0A022KWB9</accession>
<feature type="region of interest" description="Disordered" evidence="1">
    <location>
        <begin position="1"/>
        <end position="23"/>
    </location>
</feature>
<feature type="region of interest" description="Disordered" evidence="1">
    <location>
        <begin position="202"/>
        <end position="223"/>
    </location>
</feature>
<dbReference type="InterPro" id="IPR014509">
    <property type="entry name" value="YjdF-like"/>
</dbReference>
<feature type="compositionally biased region" description="Low complexity" evidence="1">
    <location>
        <begin position="1"/>
        <end position="20"/>
    </location>
</feature>
<dbReference type="EMBL" id="AORC01000010">
    <property type="protein sequence ID" value="EYT49132.1"/>
    <property type="molecule type" value="Genomic_DNA"/>
</dbReference>
<dbReference type="Proteomes" id="UP000019754">
    <property type="component" value="Unassembled WGS sequence"/>
</dbReference>
<evidence type="ECO:0000256" key="2">
    <source>
        <dbReference type="SAM" id="Phobius"/>
    </source>
</evidence>
<organism evidence="3 4">
    <name type="scientific">Brachybacterium muris UCD-AY4</name>
    <dbReference type="NCBI Taxonomy" id="1249481"/>
    <lineage>
        <taxon>Bacteria</taxon>
        <taxon>Bacillati</taxon>
        <taxon>Actinomycetota</taxon>
        <taxon>Actinomycetes</taxon>
        <taxon>Micrococcales</taxon>
        <taxon>Dermabacteraceae</taxon>
        <taxon>Brachybacterium</taxon>
    </lineage>
</organism>
<name>A0A022KWB9_9MICO</name>
<feature type="transmembrane region" description="Helical" evidence="2">
    <location>
        <begin position="168"/>
        <end position="193"/>
    </location>
</feature>